<dbReference type="Gene3D" id="3.40.630.30">
    <property type="match status" value="1"/>
</dbReference>
<name>A0A0G3BSF5_9BURK</name>
<dbReference type="EMBL" id="CP011371">
    <property type="protein sequence ID" value="AKJ30311.1"/>
    <property type="molecule type" value="Genomic_DNA"/>
</dbReference>
<dbReference type="SUPFAM" id="SSF55729">
    <property type="entry name" value="Acyl-CoA N-acyltransferases (Nat)"/>
    <property type="match status" value="1"/>
</dbReference>
<reference evidence="2 3" key="1">
    <citation type="submission" date="2015-05" db="EMBL/GenBank/DDBJ databases">
        <authorList>
            <person name="Tang B."/>
            <person name="Yu Y."/>
        </authorList>
    </citation>
    <scope>NUCLEOTIDE SEQUENCE [LARGE SCALE GENOMIC DNA]</scope>
    <source>
        <strain evidence="2 3">DSM 7029</strain>
    </source>
</reference>
<dbReference type="AlphaFoldDB" id="A0A0G3BSF5"/>
<protein>
    <submittedName>
        <fullName evidence="2">Acetyltransferase</fullName>
    </submittedName>
</protein>
<organism evidence="2 3">
    <name type="scientific">Caldimonas brevitalea</name>
    <dbReference type="NCBI Taxonomy" id="413882"/>
    <lineage>
        <taxon>Bacteria</taxon>
        <taxon>Pseudomonadati</taxon>
        <taxon>Pseudomonadota</taxon>
        <taxon>Betaproteobacteria</taxon>
        <taxon>Burkholderiales</taxon>
        <taxon>Sphaerotilaceae</taxon>
        <taxon>Caldimonas</taxon>
    </lineage>
</organism>
<dbReference type="InterPro" id="IPR016181">
    <property type="entry name" value="Acyl_CoA_acyltransferase"/>
</dbReference>
<proteinExistence type="predicted"/>
<dbReference type="Pfam" id="PF14542">
    <property type="entry name" value="Acetyltransf_CG"/>
    <property type="match status" value="1"/>
</dbReference>
<dbReference type="OrthoDB" id="9813275at2"/>
<gene>
    <name evidence="2" type="ORF">AAW51_3620</name>
</gene>
<dbReference type="PANTHER" id="PTHR31435">
    <property type="entry name" value="PROTEIN NATD1"/>
    <property type="match status" value="1"/>
</dbReference>
<dbReference type="InterPro" id="IPR045057">
    <property type="entry name" value="Gcn5-rel_NAT"/>
</dbReference>
<evidence type="ECO:0000313" key="2">
    <source>
        <dbReference type="EMBL" id="AKJ30311.1"/>
    </source>
</evidence>
<dbReference type="InterPro" id="IPR031165">
    <property type="entry name" value="GNAT_YJDJ"/>
</dbReference>
<dbReference type="PANTHER" id="PTHR31435:SF9">
    <property type="entry name" value="PROTEIN NATD1"/>
    <property type="match status" value="1"/>
</dbReference>
<accession>A0A0G3BSF5</accession>
<dbReference type="STRING" id="413882.AAW51_3620"/>
<sequence>MTVQVIHRPEAQRFEATVDGKLSVADYRLSEGVMHMTHTAVPAALEGRGIAAALVREAFAHAQAHGLKINPLCSYVRQYVQRHPETQPLLAD</sequence>
<evidence type="ECO:0000259" key="1">
    <source>
        <dbReference type="PROSITE" id="PS51729"/>
    </source>
</evidence>
<evidence type="ECO:0000313" key="3">
    <source>
        <dbReference type="Proteomes" id="UP000035352"/>
    </source>
</evidence>
<dbReference type="KEGG" id="pbh:AAW51_3620"/>
<dbReference type="RefSeq" id="WP_047195709.1">
    <property type="nucleotide sequence ID" value="NZ_CP011371.1"/>
</dbReference>
<dbReference type="PROSITE" id="PS51729">
    <property type="entry name" value="GNAT_YJDJ"/>
    <property type="match status" value="1"/>
</dbReference>
<feature type="domain" description="N-acetyltransferase" evidence="1">
    <location>
        <begin position="6"/>
        <end position="91"/>
    </location>
</feature>
<keyword evidence="2" id="KW-0808">Transferase</keyword>
<dbReference type="Proteomes" id="UP000035352">
    <property type="component" value="Chromosome"/>
</dbReference>
<dbReference type="GO" id="GO:0016740">
    <property type="term" value="F:transferase activity"/>
    <property type="evidence" value="ECO:0007669"/>
    <property type="project" value="UniProtKB-KW"/>
</dbReference>
<keyword evidence="3" id="KW-1185">Reference proteome</keyword>